<dbReference type="AlphaFoldDB" id="A0A933SGE1"/>
<keyword evidence="1" id="KW-0812">Transmembrane</keyword>
<feature type="transmembrane region" description="Helical" evidence="1">
    <location>
        <begin position="310"/>
        <end position="330"/>
    </location>
</feature>
<feature type="transmembrane region" description="Helical" evidence="1">
    <location>
        <begin position="54"/>
        <end position="74"/>
    </location>
</feature>
<evidence type="ECO:0000313" key="3">
    <source>
        <dbReference type="Proteomes" id="UP000696931"/>
    </source>
</evidence>
<dbReference type="EMBL" id="JACRIW010000123">
    <property type="protein sequence ID" value="MBI5171210.1"/>
    <property type="molecule type" value="Genomic_DNA"/>
</dbReference>
<gene>
    <name evidence="2" type="ORF">HZA61_17115</name>
</gene>
<dbReference type="Proteomes" id="UP000696931">
    <property type="component" value="Unassembled WGS sequence"/>
</dbReference>
<name>A0A933SGE1_UNCEI</name>
<accession>A0A933SGE1</accession>
<evidence type="ECO:0000256" key="1">
    <source>
        <dbReference type="SAM" id="Phobius"/>
    </source>
</evidence>
<reference evidence="2" key="1">
    <citation type="submission" date="2020-07" db="EMBL/GenBank/DDBJ databases">
        <title>Huge and variable diversity of episymbiotic CPR bacteria and DPANN archaea in groundwater ecosystems.</title>
        <authorList>
            <person name="He C.Y."/>
            <person name="Keren R."/>
            <person name="Whittaker M."/>
            <person name="Farag I.F."/>
            <person name="Doudna J."/>
            <person name="Cate J.H.D."/>
            <person name="Banfield J.F."/>
        </authorList>
    </citation>
    <scope>NUCLEOTIDE SEQUENCE</scope>
    <source>
        <strain evidence="2">NC_groundwater_1813_Pr3_B-0.1um_71_17</strain>
    </source>
</reference>
<sequence length="332" mass="34462">MIALPHIYVLGGIFFAATAWFSGRDAANPHRLRAAGFWALLALSFLAGDRLGDLGNGVLVVALAVLATLGLGKGGAATSTVEERRASALRHGDKLFLVALVIPTTALLGTLAAKHTHWGAKLVDPAQATLVSLVLGVIFALAVVALWLRPRFERVDASGARRADPLVPLREGARLVGTVGWAAILPQMLASLGVVLLAAGVGKQVGLLFSEHLALDTRFAAVTAYCVGMAFFTVLMGNAFAAFPVMTAAVGLPVVVQRLGGDPAAVCAIGMLSGFCGTLLTPMAANFNIVPANLLDLPDRDAPVNSVIRTQAPTAFVLLAANILLMYALAFL</sequence>
<feature type="transmembrane region" description="Helical" evidence="1">
    <location>
        <begin position="264"/>
        <end position="290"/>
    </location>
</feature>
<evidence type="ECO:0000313" key="2">
    <source>
        <dbReference type="EMBL" id="MBI5171210.1"/>
    </source>
</evidence>
<feature type="transmembrane region" description="Helical" evidence="1">
    <location>
        <begin position="95"/>
        <end position="113"/>
    </location>
</feature>
<dbReference type="InterPro" id="IPR009323">
    <property type="entry name" value="DUF979"/>
</dbReference>
<comment type="caution">
    <text evidence="2">The sequence shown here is derived from an EMBL/GenBank/DDBJ whole genome shotgun (WGS) entry which is preliminary data.</text>
</comment>
<feature type="transmembrane region" description="Helical" evidence="1">
    <location>
        <begin position="179"/>
        <end position="199"/>
    </location>
</feature>
<feature type="transmembrane region" description="Helical" evidence="1">
    <location>
        <begin position="219"/>
        <end position="252"/>
    </location>
</feature>
<feature type="transmembrane region" description="Helical" evidence="1">
    <location>
        <begin position="125"/>
        <end position="148"/>
    </location>
</feature>
<dbReference type="Pfam" id="PF06166">
    <property type="entry name" value="DUF979"/>
    <property type="match status" value="1"/>
</dbReference>
<keyword evidence="1" id="KW-1133">Transmembrane helix</keyword>
<keyword evidence="1" id="KW-0472">Membrane</keyword>
<proteinExistence type="predicted"/>
<feature type="transmembrane region" description="Helical" evidence="1">
    <location>
        <begin position="6"/>
        <end position="23"/>
    </location>
</feature>
<protein>
    <submittedName>
        <fullName evidence="2">DUF979 domain-containing protein</fullName>
    </submittedName>
</protein>
<organism evidence="2 3">
    <name type="scientific">Eiseniibacteriota bacterium</name>
    <dbReference type="NCBI Taxonomy" id="2212470"/>
    <lineage>
        <taxon>Bacteria</taxon>
        <taxon>Candidatus Eiseniibacteriota</taxon>
    </lineage>
</organism>